<organism evidence="3 4">
    <name type="scientific">Apatococcus lobatus</name>
    <dbReference type="NCBI Taxonomy" id="904363"/>
    <lineage>
        <taxon>Eukaryota</taxon>
        <taxon>Viridiplantae</taxon>
        <taxon>Chlorophyta</taxon>
        <taxon>core chlorophytes</taxon>
        <taxon>Trebouxiophyceae</taxon>
        <taxon>Chlorellales</taxon>
        <taxon>Chlorellaceae</taxon>
        <taxon>Apatococcus</taxon>
    </lineage>
</organism>
<dbReference type="EMBL" id="JALJOS010000020">
    <property type="protein sequence ID" value="KAK9826532.1"/>
    <property type="molecule type" value="Genomic_DNA"/>
</dbReference>
<protein>
    <recommendedName>
        <fullName evidence="2">OTU domain-containing protein</fullName>
    </recommendedName>
</protein>
<feature type="compositionally biased region" description="Low complexity" evidence="1">
    <location>
        <begin position="510"/>
        <end position="528"/>
    </location>
</feature>
<evidence type="ECO:0000313" key="4">
    <source>
        <dbReference type="Proteomes" id="UP001438707"/>
    </source>
</evidence>
<dbReference type="CDD" id="cd22750">
    <property type="entry name" value="OTU_C64"/>
    <property type="match status" value="1"/>
</dbReference>
<feature type="region of interest" description="Disordered" evidence="1">
    <location>
        <begin position="53"/>
        <end position="72"/>
    </location>
</feature>
<feature type="region of interest" description="Disordered" evidence="1">
    <location>
        <begin position="643"/>
        <end position="682"/>
    </location>
</feature>
<feature type="compositionally biased region" description="Low complexity" evidence="1">
    <location>
        <begin position="643"/>
        <end position="653"/>
    </location>
</feature>
<comment type="caution">
    <text evidence="3">The sequence shown here is derived from an EMBL/GenBank/DDBJ whole genome shotgun (WGS) entry which is preliminary data.</text>
</comment>
<dbReference type="Proteomes" id="UP001438707">
    <property type="component" value="Unassembled WGS sequence"/>
</dbReference>
<dbReference type="InterPro" id="IPR003323">
    <property type="entry name" value="OTU_dom"/>
</dbReference>
<feature type="compositionally biased region" description="Polar residues" evidence="1">
    <location>
        <begin position="488"/>
        <end position="498"/>
    </location>
</feature>
<dbReference type="Pfam" id="PF02338">
    <property type="entry name" value="OTU"/>
    <property type="match status" value="1"/>
</dbReference>
<dbReference type="PROSITE" id="PS50802">
    <property type="entry name" value="OTU"/>
    <property type="match status" value="1"/>
</dbReference>
<feature type="domain" description="OTU" evidence="2">
    <location>
        <begin position="165"/>
        <end position="317"/>
    </location>
</feature>
<feature type="compositionally biased region" description="Low complexity" evidence="1">
    <location>
        <begin position="551"/>
        <end position="581"/>
    </location>
</feature>
<accession>A0AAW1QZG0</accession>
<proteinExistence type="predicted"/>
<gene>
    <name evidence="3" type="ORF">WJX74_001080</name>
</gene>
<reference evidence="3 4" key="1">
    <citation type="journal article" date="2024" name="Nat. Commun.">
        <title>Phylogenomics reveals the evolutionary origins of lichenization in chlorophyte algae.</title>
        <authorList>
            <person name="Puginier C."/>
            <person name="Libourel C."/>
            <person name="Otte J."/>
            <person name="Skaloud P."/>
            <person name="Haon M."/>
            <person name="Grisel S."/>
            <person name="Petersen M."/>
            <person name="Berrin J.G."/>
            <person name="Delaux P.M."/>
            <person name="Dal Grande F."/>
            <person name="Keller J."/>
        </authorList>
    </citation>
    <scope>NUCLEOTIDE SEQUENCE [LARGE SCALE GENOMIC DNA]</scope>
    <source>
        <strain evidence="3 4">SAG 2145</strain>
    </source>
</reference>
<evidence type="ECO:0000313" key="3">
    <source>
        <dbReference type="EMBL" id="KAK9826532.1"/>
    </source>
</evidence>
<keyword evidence="4" id="KW-1185">Reference proteome</keyword>
<dbReference type="AlphaFoldDB" id="A0AAW1QZG0"/>
<feature type="compositionally biased region" description="Pro residues" evidence="1">
    <location>
        <begin position="439"/>
        <end position="466"/>
    </location>
</feature>
<evidence type="ECO:0000256" key="1">
    <source>
        <dbReference type="SAM" id="MobiDB-lite"/>
    </source>
</evidence>
<evidence type="ECO:0000259" key="2">
    <source>
        <dbReference type="PROSITE" id="PS50802"/>
    </source>
</evidence>
<feature type="compositionally biased region" description="Low complexity" evidence="1">
    <location>
        <begin position="599"/>
        <end position="615"/>
    </location>
</feature>
<sequence length="682" mass="72410">MGRIRRALGVQKPKNKDPAVIHALRTSIDHPDPATRRDSLDPEMMAAILASTQEAQPPQPAPPQPTANVHQASPHLSRAFSQANPQLAKEVREHRSEMLRQTPTGIHFFDNEVTESSALVLPSFEGSMQLRNMVVGQLENAYVQREAEKEGIINRPAIRPFTSHQIVLNTAGDGNCLSHACSLGIWGVHDHDRLLRRALLGTFQSPKAGAQLRQRFECQLADQGMPADSWAGEWQKEVEALENTQGFSDKFLADIHCFTLANVLRHPIIIYGDKMAAMSGLAGIYLPLLWDDPAGVCSRQPVTVLYHSNHFSLLAVVEGEGPTTPPLIPLSTSDALLPVRFLLPHEQPRDGSFPSESIGRFLDIQPMREGGWGIRLQADPAPNALFSLLEGAFIQEMAASGGVPAVDIPCSWSRDSPSCSYRPKSISVPPVATHMGQPAPHPGSNPGPNPLRPPRSPLHPPHPPQPALLDSPQYPLPPPAAAAAAGPQNGQDFANSLASAPPTAAYSRQSPSFAAAPPTAASPLHSSSIGTNNSRGANPSAPPVSATSMHSSSFGTSLSRTSNASSDSSFSSSSPFAQQSSQEWPAPRNGTRLEPPTAGLQGLSMQPQGQPPLQSQGYLLQQGREPTAGRPTGMYSSLAAAARGVQPAAAGAPYGSQHAGPGYQTPVAASPYPPGQLGPTTI</sequence>
<name>A0AAW1QZG0_9CHLO</name>
<feature type="region of interest" description="Disordered" evidence="1">
    <location>
        <begin position="415"/>
        <end position="615"/>
    </location>
</feature>